<dbReference type="STRING" id="246199.CUS_4945"/>
<accession>E9S7M0</accession>
<keyword evidence="2" id="KW-1185">Reference proteome</keyword>
<dbReference type="AlphaFoldDB" id="E9S7M0"/>
<evidence type="ECO:0000313" key="2">
    <source>
        <dbReference type="Proteomes" id="UP000004259"/>
    </source>
</evidence>
<comment type="caution">
    <text evidence="1">The sequence shown here is derived from an EMBL/GenBank/DDBJ whole genome shotgun (WGS) entry which is preliminary data.</text>
</comment>
<protein>
    <submittedName>
        <fullName evidence="1">Uncharacterized protein</fullName>
    </submittedName>
</protein>
<proteinExistence type="predicted"/>
<name>E9S7M0_RUMAL</name>
<reference evidence="1 2" key="1">
    <citation type="submission" date="2011-02" db="EMBL/GenBank/DDBJ databases">
        <authorList>
            <person name="Nelson K.E."/>
            <person name="Sutton G."/>
            <person name="Torralba M."/>
            <person name="Durkin S."/>
            <person name="Harkins D."/>
            <person name="Montgomery R."/>
            <person name="Ziemer C."/>
            <person name="Klaassens E."/>
            <person name="Ocuiv P."/>
            <person name="Morrison M."/>
        </authorList>
    </citation>
    <scope>NUCLEOTIDE SEQUENCE [LARGE SCALE GENOMIC DNA]</scope>
    <source>
        <strain evidence="1 2">8</strain>
    </source>
</reference>
<dbReference type="EMBL" id="ADKM02000012">
    <property type="protein sequence ID" value="EGC04737.1"/>
    <property type="molecule type" value="Genomic_DNA"/>
</dbReference>
<dbReference type="OrthoDB" id="1819278at2"/>
<sequence>MKMNEIKGILGDHVASGKPCLKMISCGEIMIDRLPYTFSLQNIGAASNEGLIVSLSGDDIDSGRVRFTDLIFQRISNGKAEWVRYDLPLVTKNDGKRIYQARFGSIFLSEFDPSVASTEEEFLGVLSTQLTFRVTPLFDGDDTPEIMLSVYPLGDPLTGSATEWKKVTSDQDYFLHKLKKNKGLFGRKKRR</sequence>
<gene>
    <name evidence="1" type="ORF">CUS_4945</name>
</gene>
<evidence type="ECO:0000313" key="1">
    <source>
        <dbReference type="EMBL" id="EGC04737.1"/>
    </source>
</evidence>
<organism evidence="1 2">
    <name type="scientific">Ruminococcus albus 8</name>
    <dbReference type="NCBI Taxonomy" id="246199"/>
    <lineage>
        <taxon>Bacteria</taxon>
        <taxon>Bacillati</taxon>
        <taxon>Bacillota</taxon>
        <taxon>Clostridia</taxon>
        <taxon>Eubacteriales</taxon>
        <taxon>Oscillospiraceae</taxon>
        <taxon>Ruminococcus</taxon>
    </lineage>
</organism>
<dbReference type="Proteomes" id="UP000004259">
    <property type="component" value="Unassembled WGS sequence"/>
</dbReference>
<dbReference type="eggNOG" id="ENOG5032KB0">
    <property type="taxonomic scope" value="Bacteria"/>
</dbReference>